<sequence length="50" mass="5368">MVLVSVTVVAVVELGANEIFGALERIIFVCSTSSARVHVCLRFYAVLDLG</sequence>
<dbReference type="EMBL" id="KF433413">
    <property type="protein sequence ID" value="AII97737.1"/>
    <property type="molecule type" value="mRNA"/>
</dbReference>
<reference evidence="1" key="1">
    <citation type="submission" date="2013-07" db="EMBL/GenBank/DDBJ databases">
        <title>Nephila pilipes venom gland.</title>
        <authorList>
            <person name="Huo L.J."/>
        </authorList>
    </citation>
    <scope>NUCLEOTIDE SEQUENCE</scope>
    <source>
        <tissue evidence="1">Venom gland</tissue>
    </source>
</reference>
<proteinExistence type="evidence at transcript level"/>
<accession>A0A076KZE7</accession>
<protein>
    <submittedName>
        <fullName evidence="1">BLTX353</fullName>
    </submittedName>
</protein>
<dbReference type="AlphaFoldDB" id="A0A076KZE7"/>
<name>A0A076KZE7_NEPPI</name>
<evidence type="ECO:0000313" key="1">
    <source>
        <dbReference type="EMBL" id="AII97737.1"/>
    </source>
</evidence>
<organism evidence="1">
    <name type="scientific">Nephila pilipes</name>
    <name type="common">Giant wood spider</name>
    <name type="synonym">Nephila maculata</name>
    <dbReference type="NCBI Taxonomy" id="299642"/>
    <lineage>
        <taxon>Eukaryota</taxon>
        <taxon>Metazoa</taxon>
        <taxon>Ecdysozoa</taxon>
        <taxon>Arthropoda</taxon>
        <taxon>Chelicerata</taxon>
        <taxon>Arachnida</taxon>
        <taxon>Araneae</taxon>
        <taxon>Araneomorphae</taxon>
        <taxon>Entelegynae</taxon>
        <taxon>Araneoidea</taxon>
        <taxon>Nephilidae</taxon>
        <taxon>Nephila</taxon>
    </lineage>
</organism>